<dbReference type="Ensembl" id="ENSPTRT00000096337.1">
    <property type="protein sequence ID" value="ENSPTRP00000086649.1"/>
    <property type="gene ID" value="ENSPTRG00000048790.1"/>
</dbReference>
<dbReference type="Bgee" id="ENSPTRG00000048790">
    <property type="expression patterns" value="Expressed in pituitary gland and 22 other cell types or tissues"/>
</dbReference>
<feature type="region of interest" description="Disordered" evidence="1">
    <location>
        <begin position="110"/>
        <end position="135"/>
    </location>
</feature>
<name>K7B8D8_PANTR</name>
<evidence type="ECO:0000313" key="2">
    <source>
        <dbReference type="EMBL" id="JAA08295.1"/>
    </source>
</evidence>
<feature type="region of interest" description="Disordered" evidence="1">
    <location>
        <begin position="1"/>
        <end position="95"/>
    </location>
</feature>
<dbReference type="EMBL" id="AACZ04036712">
    <property type="status" value="NOT_ANNOTATED_CDS"/>
    <property type="molecule type" value="Genomic_DNA"/>
</dbReference>
<evidence type="ECO:0000313" key="5">
    <source>
        <dbReference type="VGNC" id="VGNC:14119"/>
    </source>
</evidence>
<proteinExistence type="evidence at transcript level"/>
<reference evidence="3" key="3">
    <citation type="submission" date="2025-05" db="UniProtKB">
        <authorList>
            <consortium name="Ensembl"/>
        </authorList>
    </citation>
    <scope>IDENTIFICATION</scope>
</reference>
<accession>K7B8D8</accession>
<feature type="compositionally biased region" description="Basic and acidic residues" evidence="1">
    <location>
        <begin position="85"/>
        <end position="95"/>
    </location>
</feature>
<dbReference type="VGNC" id="VGNC:14119">
    <property type="gene designation" value="ZNF655"/>
</dbReference>
<evidence type="ECO:0000313" key="3">
    <source>
        <dbReference type="Ensembl" id="ENSPTRP00000086649.1"/>
    </source>
</evidence>
<dbReference type="AlphaFoldDB" id="K7B8D8"/>
<feature type="compositionally biased region" description="Polar residues" evidence="1">
    <location>
        <begin position="110"/>
        <end position="123"/>
    </location>
</feature>
<gene>
    <name evidence="2 3 5" type="primary">ZNF655</name>
</gene>
<organism evidence="2">
    <name type="scientific">Pan troglodytes</name>
    <name type="common">Chimpanzee</name>
    <dbReference type="NCBI Taxonomy" id="9598"/>
    <lineage>
        <taxon>Eukaryota</taxon>
        <taxon>Metazoa</taxon>
        <taxon>Chordata</taxon>
        <taxon>Craniata</taxon>
        <taxon>Vertebrata</taxon>
        <taxon>Euteleostomi</taxon>
        <taxon>Mammalia</taxon>
        <taxon>Eutheria</taxon>
        <taxon>Euarchontoglires</taxon>
        <taxon>Primates</taxon>
        <taxon>Haplorrhini</taxon>
        <taxon>Catarrhini</taxon>
        <taxon>Hominidae</taxon>
        <taxon>Pan</taxon>
    </lineage>
</organism>
<dbReference type="EMBL" id="GABC01003043">
    <property type="protein sequence ID" value="JAA08295.1"/>
    <property type="molecule type" value="mRNA"/>
</dbReference>
<reference evidence="2" key="2">
    <citation type="submission" date="2012-10" db="EMBL/GenBank/DDBJ databases">
        <title>De novo assembly of the reference chimpanzee transcriptome from NextGen mRNA sequences.</title>
        <authorList>
            <person name="Maudhoo M.D."/>
            <person name="Meehan D.T."/>
            <person name="Norgren R.B.Jr."/>
        </authorList>
    </citation>
    <scope>NUCLEOTIDE SEQUENCE</scope>
    <source>
        <tissue evidence="2">Adipose stromal</tissue>
    </source>
</reference>
<reference evidence="3 4" key="1">
    <citation type="journal article" date="2005" name="Nature">
        <title>Initial sequence of the chimpanzee genome and comparison with the human genome.</title>
        <authorList>
            <consortium name="Chimpanzee sequencing and analysis consortium"/>
        </authorList>
    </citation>
    <scope>NUCLEOTIDE SEQUENCE [LARGE SCALE GENOMIC DNA]</scope>
</reference>
<dbReference type="Proteomes" id="UP000002277">
    <property type="component" value="Chromosome 7"/>
</dbReference>
<sequence>MDARAQLLLRVPHPSSSSGAVTHIRGPHSHPGPSSGALTHIRDPHAWAEEGGPSFGTLHSVAGSATEKRRPRGCLQRPGRGCGGPERECVGDRTAARPAPPLVMVIVLQSSDGGNTSPGSSRVTKGPVSVFGDPV</sequence>
<evidence type="ECO:0000256" key="1">
    <source>
        <dbReference type="SAM" id="MobiDB-lite"/>
    </source>
</evidence>
<keyword evidence="4" id="KW-1185">Reference proteome</keyword>
<dbReference type="GeneTree" id="ENSGT00760000119441"/>
<protein>
    <submittedName>
        <fullName evidence="2 3">Zinc finger protein 655</fullName>
    </submittedName>
</protein>
<evidence type="ECO:0000313" key="4">
    <source>
        <dbReference type="Proteomes" id="UP000002277"/>
    </source>
</evidence>
<dbReference type="EMBL" id="AACZ04036713">
    <property type="status" value="NOT_ANNOTATED_CDS"/>
    <property type="molecule type" value="Genomic_DNA"/>
</dbReference>